<keyword evidence="7" id="KW-1185">Reference proteome</keyword>
<accession>A0ABW0NJV4</accession>
<evidence type="ECO:0000259" key="5">
    <source>
        <dbReference type="PROSITE" id="PS51063"/>
    </source>
</evidence>
<gene>
    <name evidence="6" type="ORF">ACFPOE_22030</name>
</gene>
<dbReference type="Pfam" id="PF13545">
    <property type="entry name" value="HTH_Crp_2"/>
    <property type="match status" value="1"/>
</dbReference>
<keyword evidence="3" id="KW-0804">Transcription</keyword>
<dbReference type="PROSITE" id="PS00888">
    <property type="entry name" value="CNMP_BINDING_1"/>
    <property type="match status" value="1"/>
</dbReference>
<dbReference type="PANTHER" id="PTHR24567">
    <property type="entry name" value="CRP FAMILY TRANSCRIPTIONAL REGULATORY PROTEIN"/>
    <property type="match status" value="1"/>
</dbReference>
<dbReference type="InterPro" id="IPR036390">
    <property type="entry name" value="WH_DNA-bd_sf"/>
</dbReference>
<dbReference type="SMART" id="SM00419">
    <property type="entry name" value="HTH_CRP"/>
    <property type="match status" value="1"/>
</dbReference>
<organism evidence="6 7">
    <name type="scientific">Caenimonas terrae</name>
    <dbReference type="NCBI Taxonomy" id="696074"/>
    <lineage>
        <taxon>Bacteria</taxon>
        <taxon>Pseudomonadati</taxon>
        <taxon>Pseudomonadota</taxon>
        <taxon>Betaproteobacteria</taxon>
        <taxon>Burkholderiales</taxon>
        <taxon>Comamonadaceae</taxon>
        <taxon>Caenimonas</taxon>
    </lineage>
</organism>
<dbReference type="InterPro" id="IPR012318">
    <property type="entry name" value="HTH_CRP"/>
</dbReference>
<dbReference type="Gene3D" id="2.60.120.10">
    <property type="entry name" value="Jelly Rolls"/>
    <property type="match status" value="1"/>
</dbReference>
<dbReference type="RefSeq" id="WP_376852490.1">
    <property type="nucleotide sequence ID" value="NZ_JBHSMF010000015.1"/>
</dbReference>
<dbReference type="InterPro" id="IPR050397">
    <property type="entry name" value="Env_Response_Regulators"/>
</dbReference>
<dbReference type="InterPro" id="IPR036388">
    <property type="entry name" value="WH-like_DNA-bd_sf"/>
</dbReference>
<feature type="domain" description="Cyclic nucleotide-binding" evidence="4">
    <location>
        <begin position="32"/>
        <end position="132"/>
    </location>
</feature>
<dbReference type="PROSITE" id="PS50042">
    <property type="entry name" value="CNMP_BINDING_3"/>
    <property type="match status" value="1"/>
</dbReference>
<evidence type="ECO:0000256" key="1">
    <source>
        <dbReference type="ARBA" id="ARBA00023015"/>
    </source>
</evidence>
<sequence length="220" mass="23934">MPAAPIQSGNAEALIAKLSPMLQPLAQRGVIRSYKKNSVVINEGDVGESLFILLQGRVKVYATDDNGREITYGNIDAGDYFGEMSLDGGPRSASVITLEPSVCAVVTRNSVRDHLAVQPDFAMELVTQVIRRARSATETARQMALLDVYGRVISTLESEEGPGRPEAPVLLQQITHQSIASRVGASREMVSRLLKDLEKGGYISMGVKKITLLKKLPARW</sequence>
<dbReference type="CDD" id="cd00038">
    <property type="entry name" value="CAP_ED"/>
    <property type="match status" value="1"/>
</dbReference>
<evidence type="ECO:0000313" key="6">
    <source>
        <dbReference type="EMBL" id="MFC5500238.1"/>
    </source>
</evidence>
<evidence type="ECO:0000256" key="3">
    <source>
        <dbReference type="ARBA" id="ARBA00023163"/>
    </source>
</evidence>
<name>A0ABW0NJV4_9BURK</name>
<dbReference type="InterPro" id="IPR000595">
    <property type="entry name" value="cNMP-bd_dom"/>
</dbReference>
<evidence type="ECO:0000313" key="7">
    <source>
        <dbReference type="Proteomes" id="UP001596037"/>
    </source>
</evidence>
<dbReference type="SUPFAM" id="SSF46785">
    <property type="entry name" value="Winged helix' DNA-binding domain"/>
    <property type="match status" value="1"/>
</dbReference>
<dbReference type="PRINTS" id="PR00103">
    <property type="entry name" value="CAMPKINASE"/>
</dbReference>
<dbReference type="PANTHER" id="PTHR24567:SF68">
    <property type="entry name" value="DNA-BINDING TRANSCRIPTIONAL DUAL REGULATOR CRP"/>
    <property type="match status" value="1"/>
</dbReference>
<keyword evidence="2" id="KW-0238">DNA-binding</keyword>
<dbReference type="InterPro" id="IPR014710">
    <property type="entry name" value="RmlC-like_jellyroll"/>
</dbReference>
<evidence type="ECO:0000259" key="4">
    <source>
        <dbReference type="PROSITE" id="PS50042"/>
    </source>
</evidence>
<keyword evidence="1" id="KW-0805">Transcription regulation</keyword>
<evidence type="ECO:0000256" key="2">
    <source>
        <dbReference type="ARBA" id="ARBA00023125"/>
    </source>
</evidence>
<feature type="domain" description="HTH crp-type" evidence="5">
    <location>
        <begin position="146"/>
        <end position="216"/>
    </location>
</feature>
<dbReference type="Gene3D" id="1.10.10.10">
    <property type="entry name" value="Winged helix-like DNA-binding domain superfamily/Winged helix DNA-binding domain"/>
    <property type="match status" value="1"/>
</dbReference>
<dbReference type="InterPro" id="IPR018488">
    <property type="entry name" value="cNMP-bd_CS"/>
</dbReference>
<dbReference type="PROSITE" id="PS51063">
    <property type="entry name" value="HTH_CRP_2"/>
    <property type="match status" value="1"/>
</dbReference>
<proteinExistence type="predicted"/>
<dbReference type="Pfam" id="PF00027">
    <property type="entry name" value="cNMP_binding"/>
    <property type="match status" value="1"/>
</dbReference>
<dbReference type="InterPro" id="IPR018490">
    <property type="entry name" value="cNMP-bd_dom_sf"/>
</dbReference>
<comment type="caution">
    <text evidence="6">The sequence shown here is derived from an EMBL/GenBank/DDBJ whole genome shotgun (WGS) entry which is preliminary data.</text>
</comment>
<dbReference type="SMART" id="SM00100">
    <property type="entry name" value="cNMP"/>
    <property type="match status" value="1"/>
</dbReference>
<dbReference type="Proteomes" id="UP001596037">
    <property type="component" value="Unassembled WGS sequence"/>
</dbReference>
<dbReference type="EMBL" id="JBHSMF010000015">
    <property type="protein sequence ID" value="MFC5500238.1"/>
    <property type="molecule type" value="Genomic_DNA"/>
</dbReference>
<protein>
    <submittedName>
        <fullName evidence="6">Crp/Fnr family transcriptional regulator</fullName>
    </submittedName>
</protein>
<reference evidence="7" key="1">
    <citation type="journal article" date="2019" name="Int. J. Syst. Evol. Microbiol.">
        <title>The Global Catalogue of Microorganisms (GCM) 10K type strain sequencing project: providing services to taxonomists for standard genome sequencing and annotation.</title>
        <authorList>
            <consortium name="The Broad Institute Genomics Platform"/>
            <consortium name="The Broad Institute Genome Sequencing Center for Infectious Disease"/>
            <person name="Wu L."/>
            <person name="Ma J."/>
        </authorList>
    </citation>
    <scope>NUCLEOTIDE SEQUENCE [LARGE SCALE GENOMIC DNA]</scope>
    <source>
        <strain evidence="7">CCUG 57401</strain>
    </source>
</reference>
<dbReference type="SUPFAM" id="SSF51206">
    <property type="entry name" value="cAMP-binding domain-like"/>
    <property type="match status" value="1"/>
</dbReference>